<evidence type="ECO:0000313" key="6">
    <source>
        <dbReference type="Proteomes" id="UP000198372"/>
    </source>
</evidence>
<evidence type="ECO:0000256" key="1">
    <source>
        <dbReference type="ARBA" id="ARBA00022729"/>
    </source>
</evidence>
<keyword evidence="6" id="KW-1185">Reference proteome</keyword>
<dbReference type="Proteomes" id="UP000198372">
    <property type="component" value="Unassembled WGS sequence"/>
</dbReference>
<dbReference type="InterPro" id="IPR013783">
    <property type="entry name" value="Ig-like_fold"/>
</dbReference>
<dbReference type="SUPFAM" id="SSF81296">
    <property type="entry name" value="E set domains"/>
    <property type="match status" value="1"/>
</dbReference>
<dbReference type="EMBL" id="FMSP01000006">
    <property type="protein sequence ID" value="SCV70697.1"/>
    <property type="molecule type" value="Genomic_DNA"/>
</dbReference>
<dbReference type="CDD" id="cd02851">
    <property type="entry name" value="E_set_GO_C"/>
    <property type="match status" value="1"/>
</dbReference>
<protein>
    <submittedName>
        <fullName evidence="5">BQ2448_3459 protein</fullName>
    </submittedName>
</protein>
<evidence type="ECO:0000256" key="2">
    <source>
        <dbReference type="SAM" id="SignalP"/>
    </source>
</evidence>
<organism evidence="5 6">
    <name type="scientific">Microbotryum intermedium</name>
    <dbReference type="NCBI Taxonomy" id="269621"/>
    <lineage>
        <taxon>Eukaryota</taxon>
        <taxon>Fungi</taxon>
        <taxon>Dikarya</taxon>
        <taxon>Basidiomycota</taxon>
        <taxon>Pucciniomycotina</taxon>
        <taxon>Microbotryomycetes</taxon>
        <taxon>Microbotryales</taxon>
        <taxon>Microbotryaceae</taxon>
        <taxon>Microbotryum</taxon>
    </lineage>
</organism>
<dbReference type="PANTHER" id="PTHR32208:SF21">
    <property type="entry name" value="LOW QUALITY PROTEIN: ALDEHYDE OXIDASE GLOX-LIKE"/>
    <property type="match status" value="1"/>
</dbReference>
<gene>
    <name evidence="5" type="ORF">BQ2448_3459</name>
</gene>
<reference evidence="6" key="1">
    <citation type="submission" date="2016-09" db="EMBL/GenBank/DDBJ databases">
        <authorList>
            <person name="Jeantristanb JTB J.-T."/>
            <person name="Ricardo R."/>
        </authorList>
    </citation>
    <scope>NUCLEOTIDE SEQUENCE [LARGE SCALE GENOMIC DNA]</scope>
</reference>
<dbReference type="AlphaFoldDB" id="A0A238FBZ9"/>
<dbReference type="InterPro" id="IPR009880">
    <property type="entry name" value="Glyoxal_oxidase_N"/>
</dbReference>
<dbReference type="Gene3D" id="2.60.40.10">
    <property type="entry name" value="Immunoglobulins"/>
    <property type="match status" value="1"/>
</dbReference>
<dbReference type="Pfam" id="PF09118">
    <property type="entry name" value="GO-like_E_set"/>
    <property type="match status" value="1"/>
</dbReference>
<dbReference type="InterPro" id="IPR015202">
    <property type="entry name" value="GO-like_E_set"/>
</dbReference>
<dbReference type="SUPFAM" id="SSF50965">
    <property type="entry name" value="Galactose oxidase, central domain"/>
    <property type="match status" value="1"/>
</dbReference>
<feature type="domain" description="Galactose oxidase-like Early set" evidence="4">
    <location>
        <begin position="531"/>
        <end position="630"/>
    </location>
</feature>
<evidence type="ECO:0000259" key="4">
    <source>
        <dbReference type="Pfam" id="PF09118"/>
    </source>
</evidence>
<sequence length="643" mass="69888">MVYPHTRHAVFASVALFFVFVLPTCVLAREATITAPNGNISMLSDATYTPTSVDDAEDETENDTLFGQSFTEVEGPLEKPHWPSLLKRARARSLPPPGDAWNGRTTMQVTGRLGIGAMQAIQSSDDEIMSEFLDKAQNNPLIVDGHSAWGVIYNINTGEQTVFCAGGTFISNGDIISVGGQTSENTELGKPGVAGDGFTTVRVFQPTTHQFLDNAKEAHIQAARWYASVVRVTDGSALVLGGSNRGQFNNNGTVNVATLEFLPSKGPQLYSRFLRDSLDSNLFPIAFLLSHSGNVFVMANEIAMIYDWKTNVEHRVGRLPGGIVRTYPGSATAVLLPLTVQDRWVSEVLICGGVFNTVDLTQPGYNARADKPVSNQCVRTSFPGGSRISGWKIEYMPTSRIMGDPVITPDGKVLIVGGAQTGVAGYGNAISRVGQSNADRPALVPVLYDPKAPAGVRFSNNFPPASVERMYHSVAMLTTKGNILSMGSSPNSRVLTKNVYKTRRAKAHGESAFTRSFEVETINPPYMTKKRPTILTRPEKIDYNGRYTLTISNPMNCGYPRVVLIDSGYATHGMHMNQRSVELRVTSFPDQSTITFRGPQNTTIWPPGPGFLWVTVCKGNIPSNGHKIMVGDGSNPPNYNFPL</sequence>
<dbReference type="InterPro" id="IPR037293">
    <property type="entry name" value="Gal_Oxidase_central_sf"/>
</dbReference>
<dbReference type="Gene3D" id="2.130.10.80">
    <property type="entry name" value="Galactose oxidase/kelch, beta-propeller"/>
    <property type="match status" value="1"/>
</dbReference>
<proteinExistence type="predicted"/>
<dbReference type="InterPro" id="IPR011043">
    <property type="entry name" value="Gal_Oxase/kelch_b-propeller"/>
</dbReference>
<dbReference type="PANTHER" id="PTHR32208">
    <property type="entry name" value="SECRETED PROTEIN-RELATED"/>
    <property type="match status" value="1"/>
</dbReference>
<accession>A0A238FBZ9</accession>
<dbReference type="STRING" id="269621.A0A238FBZ9"/>
<feature type="signal peptide" evidence="2">
    <location>
        <begin position="1"/>
        <end position="28"/>
    </location>
</feature>
<dbReference type="Pfam" id="PF07250">
    <property type="entry name" value="Glyoxal_oxid_N"/>
    <property type="match status" value="1"/>
</dbReference>
<evidence type="ECO:0000259" key="3">
    <source>
        <dbReference type="Pfam" id="PF07250"/>
    </source>
</evidence>
<feature type="domain" description="Glyoxal oxidase N-terminal" evidence="3">
    <location>
        <begin position="162"/>
        <end position="501"/>
    </location>
</feature>
<evidence type="ECO:0000313" key="5">
    <source>
        <dbReference type="EMBL" id="SCV70697.1"/>
    </source>
</evidence>
<name>A0A238FBZ9_9BASI</name>
<feature type="chain" id="PRO_5013234984" evidence="2">
    <location>
        <begin position="29"/>
        <end position="643"/>
    </location>
</feature>
<dbReference type="InterPro" id="IPR014756">
    <property type="entry name" value="Ig_E-set"/>
</dbReference>
<dbReference type="OrthoDB" id="2019572at2759"/>
<keyword evidence="1 2" id="KW-0732">Signal</keyword>